<dbReference type="Proteomes" id="UP000674938">
    <property type="component" value="Unassembled WGS sequence"/>
</dbReference>
<proteinExistence type="predicted"/>
<dbReference type="InterPro" id="IPR016181">
    <property type="entry name" value="Acyl_CoA_acyltransferase"/>
</dbReference>
<dbReference type="Pfam" id="PF13673">
    <property type="entry name" value="Acetyltransf_10"/>
    <property type="match status" value="1"/>
</dbReference>
<dbReference type="RefSeq" id="WP_209531744.1">
    <property type="nucleotide sequence ID" value="NZ_JAEEGA010000019.1"/>
</dbReference>
<organism evidence="2 3">
    <name type="scientific">Vagococcus allomyrinae</name>
    <dbReference type="NCBI Taxonomy" id="2794353"/>
    <lineage>
        <taxon>Bacteria</taxon>
        <taxon>Bacillati</taxon>
        <taxon>Bacillota</taxon>
        <taxon>Bacilli</taxon>
        <taxon>Lactobacillales</taxon>
        <taxon>Enterococcaceae</taxon>
        <taxon>Vagococcus</taxon>
    </lineage>
</organism>
<dbReference type="InterPro" id="IPR053144">
    <property type="entry name" value="Acetyltransferase_Butenolide"/>
</dbReference>
<dbReference type="Gene3D" id="3.40.630.30">
    <property type="match status" value="1"/>
</dbReference>
<evidence type="ECO:0000313" key="3">
    <source>
        <dbReference type="Proteomes" id="UP000674938"/>
    </source>
</evidence>
<gene>
    <name evidence="2" type="ORF">I6N95_22755</name>
</gene>
<protein>
    <submittedName>
        <fullName evidence="2">GNAT family N-acetyltransferase</fullName>
    </submittedName>
</protein>
<feature type="domain" description="N-acetyltransferase" evidence="1">
    <location>
        <begin position="2"/>
        <end position="135"/>
    </location>
</feature>
<dbReference type="GO" id="GO:0016747">
    <property type="term" value="F:acyltransferase activity, transferring groups other than amino-acyl groups"/>
    <property type="evidence" value="ECO:0007669"/>
    <property type="project" value="InterPro"/>
</dbReference>
<comment type="caution">
    <text evidence="2">The sequence shown here is derived from an EMBL/GenBank/DDBJ whole genome shotgun (WGS) entry which is preliminary data.</text>
</comment>
<dbReference type="PROSITE" id="PS51186">
    <property type="entry name" value="GNAT"/>
    <property type="match status" value="1"/>
</dbReference>
<evidence type="ECO:0000259" key="1">
    <source>
        <dbReference type="PROSITE" id="PS51186"/>
    </source>
</evidence>
<dbReference type="CDD" id="cd04301">
    <property type="entry name" value="NAT_SF"/>
    <property type="match status" value="1"/>
</dbReference>
<name>A0A940PFD0_9ENTE</name>
<accession>A0A940PFD0</accession>
<evidence type="ECO:0000313" key="2">
    <source>
        <dbReference type="EMBL" id="MBP1043854.1"/>
    </source>
</evidence>
<keyword evidence="3" id="KW-1185">Reference proteome</keyword>
<dbReference type="PANTHER" id="PTHR43233:SF1">
    <property type="entry name" value="FAMILY N-ACETYLTRANSFERASE, PUTATIVE (AFU_ORTHOLOGUE AFUA_6G03350)-RELATED"/>
    <property type="match status" value="1"/>
</dbReference>
<sequence>MITYREIKEIESEQLMDLYQSVGWVSYTANFARLKKGVANSLKVVTAWQEDRLVGLIRVVGDGQTIVYIQDILVNPTFHGKGIGSELMKRILAEYQEVRQTVLMTEEAPDIRHFYEKHGFNSCDQGQAVSFAIFK</sequence>
<dbReference type="SUPFAM" id="SSF55729">
    <property type="entry name" value="Acyl-CoA N-acyltransferases (Nat)"/>
    <property type="match status" value="1"/>
</dbReference>
<dbReference type="InterPro" id="IPR000182">
    <property type="entry name" value="GNAT_dom"/>
</dbReference>
<reference evidence="2" key="1">
    <citation type="submission" date="2020-12" db="EMBL/GenBank/DDBJ databases">
        <title>Vagococcus allomyrinae sp. nov. and Enterococcus lavae sp. nov., isolated from the larvae of Allomyrina dichotoma.</title>
        <authorList>
            <person name="Lee S.D."/>
        </authorList>
    </citation>
    <scope>NUCLEOTIDE SEQUENCE</scope>
    <source>
        <strain evidence="2">BWB3-3</strain>
    </source>
</reference>
<dbReference type="EMBL" id="JAEEGA010000019">
    <property type="protein sequence ID" value="MBP1043854.1"/>
    <property type="molecule type" value="Genomic_DNA"/>
</dbReference>
<dbReference type="PANTHER" id="PTHR43233">
    <property type="entry name" value="FAMILY N-ACETYLTRANSFERASE, PUTATIVE (AFU_ORTHOLOGUE AFUA_6G03350)-RELATED"/>
    <property type="match status" value="1"/>
</dbReference>
<dbReference type="AlphaFoldDB" id="A0A940PFD0"/>